<dbReference type="Gene3D" id="3.40.50.2000">
    <property type="entry name" value="Glycogen Phosphorylase B"/>
    <property type="match status" value="2"/>
</dbReference>
<dbReference type="PANTHER" id="PTHR45947">
    <property type="entry name" value="SULFOQUINOVOSYL TRANSFERASE SQD2"/>
    <property type="match status" value="1"/>
</dbReference>
<dbReference type="Proteomes" id="UP001193035">
    <property type="component" value="Unassembled WGS sequence"/>
</dbReference>
<evidence type="ECO:0000313" key="2">
    <source>
        <dbReference type="EMBL" id="TMV07017.1"/>
    </source>
</evidence>
<feature type="domain" description="Glycosyltransferase subfamily 4-like N-terminal" evidence="1">
    <location>
        <begin position="40"/>
        <end position="208"/>
    </location>
</feature>
<dbReference type="InterPro" id="IPR028098">
    <property type="entry name" value="Glyco_trans_4-like_N"/>
</dbReference>
<accession>A0ABY2WW88</accession>
<dbReference type="RefSeq" id="WP_138842872.1">
    <property type="nucleotide sequence ID" value="NZ_VCPD01000004.1"/>
</dbReference>
<dbReference type="Pfam" id="PF13579">
    <property type="entry name" value="Glyco_trans_4_4"/>
    <property type="match status" value="1"/>
</dbReference>
<gene>
    <name evidence="2" type="ORF">FGK63_12950</name>
</gene>
<keyword evidence="3" id="KW-1185">Reference proteome</keyword>
<dbReference type="EMBL" id="VCPD01000004">
    <property type="protein sequence ID" value="TMV07017.1"/>
    <property type="molecule type" value="Genomic_DNA"/>
</dbReference>
<evidence type="ECO:0000313" key="3">
    <source>
        <dbReference type="Proteomes" id="UP001193035"/>
    </source>
</evidence>
<sequence>MTSQPPAARPVSLDELRQTCPLDGLKVLIVVENLPVPFDRRVWMEARTLTAAGALVSIICPTGKGHEERFWESEGISVYRHPLPLDASGALGYLLEYGAALFWESWLALRIKLTRGFHVIHGCNPPDLIFLVALPYKLFGVRYMFDHHDINPELYEAKFGKRGFFWKLMRLFERLTFASARVSIATNESYRRIAIERGGMEPEDVFIVRSGPDLSRLKKLPPNPAWRNGRRFLVGYVGVMGDQEGIDLLLEAVDHLVHGKARTDIQFCLVGGGPSLEKLQQQSADMGLSEFVTFTGRAPDHDLFEVLSTSDVCVNPDRVNEMNDKSTMNKILEYMAFEKPIVQFDVTEGRYSAGEASLYARPNDPQDLADKIADLLSDEAHRAEMGRFGRERVEAEMAWPHQVPALIAAYQRIWKG</sequence>
<name>A0ABY2WW88_9RHOB</name>
<dbReference type="PANTHER" id="PTHR45947:SF3">
    <property type="entry name" value="SULFOQUINOVOSYL TRANSFERASE SQD2"/>
    <property type="match status" value="1"/>
</dbReference>
<proteinExistence type="predicted"/>
<dbReference type="Pfam" id="PF13692">
    <property type="entry name" value="Glyco_trans_1_4"/>
    <property type="match status" value="1"/>
</dbReference>
<reference evidence="2 3" key="1">
    <citation type="submission" date="2019-05" db="EMBL/GenBank/DDBJ databases">
        <title>Ruegeria sp. nov., isolated from tidal flat.</title>
        <authorList>
            <person name="Kim W."/>
        </authorList>
    </citation>
    <scope>NUCLEOTIDE SEQUENCE [LARGE SCALE GENOMIC DNA]</scope>
    <source>
        <strain evidence="2 3">CAU 1488</strain>
    </source>
</reference>
<comment type="caution">
    <text evidence="2">The sequence shown here is derived from an EMBL/GenBank/DDBJ whole genome shotgun (WGS) entry which is preliminary data.</text>
</comment>
<protein>
    <submittedName>
        <fullName evidence="2">Glycosyltransferase family 4 protein</fullName>
    </submittedName>
</protein>
<dbReference type="SUPFAM" id="SSF53756">
    <property type="entry name" value="UDP-Glycosyltransferase/glycogen phosphorylase"/>
    <property type="match status" value="1"/>
</dbReference>
<organism evidence="2 3">
    <name type="scientific">Ruegeria sediminis</name>
    <dbReference type="NCBI Taxonomy" id="2583820"/>
    <lineage>
        <taxon>Bacteria</taxon>
        <taxon>Pseudomonadati</taxon>
        <taxon>Pseudomonadota</taxon>
        <taxon>Alphaproteobacteria</taxon>
        <taxon>Rhodobacterales</taxon>
        <taxon>Roseobacteraceae</taxon>
        <taxon>Ruegeria</taxon>
    </lineage>
</organism>
<evidence type="ECO:0000259" key="1">
    <source>
        <dbReference type="Pfam" id="PF13579"/>
    </source>
</evidence>
<dbReference type="CDD" id="cd03794">
    <property type="entry name" value="GT4_WbuB-like"/>
    <property type="match status" value="1"/>
</dbReference>
<dbReference type="InterPro" id="IPR050194">
    <property type="entry name" value="Glycosyltransferase_grp1"/>
</dbReference>